<reference evidence="6" key="1">
    <citation type="journal article" date="2019" name="Int. J. Syst. Evol. Microbiol.">
        <title>The Global Catalogue of Microorganisms (GCM) 10K type strain sequencing project: providing services to taxonomists for standard genome sequencing and annotation.</title>
        <authorList>
            <consortium name="The Broad Institute Genomics Platform"/>
            <consortium name="The Broad Institute Genome Sequencing Center for Infectious Disease"/>
            <person name="Wu L."/>
            <person name="Ma J."/>
        </authorList>
    </citation>
    <scope>NUCLEOTIDE SEQUENCE [LARGE SCALE GENOMIC DNA]</scope>
    <source>
        <strain evidence="6">JCM 17938</strain>
    </source>
</reference>
<dbReference type="PANTHER" id="PTHR11373:SF32">
    <property type="entry name" value="DEOXYGUANOSINETRIPHOSPHATE TRIPHOSPHOHYDROLASE"/>
    <property type="match status" value="1"/>
</dbReference>
<gene>
    <name evidence="5" type="ORF">GCM10023195_61800</name>
</gene>
<comment type="similarity">
    <text evidence="2">Belongs to the dGTPase family. Type 2 subfamily.</text>
</comment>
<dbReference type="InterPro" id="IPR023023">
    <property type="entry name" value="dNTPase_2"/>
</dbReference>
<dbReference type="Gene3D" id="1.10.3210.10">
    <property type="entry name" value="Hypothetical protein af1432"/>
    <property type="match status" value="2"/>
</dbReference>
<dbReference type="EMBL" id="BAABHJ010000023">
    <property type="protein sequence ID" value="GAA4614176.1"/>
    <property type="molecule type" value="Genomic_DNA"/>
</dbReference>
<evidence type="ECO:0000259" key="4">
    <source>
        <dbReference type="PROSITE" id="PS51831"/>
    </source>
</evidence>
<dbReference type="HAMAP" id="MF_01212">
    <property type="entry name" value="dGTPase_type2"/>
    <property type="match status" value="1"/>
</dbReference>
<feature type="domain" description="HD" evidence="4">
    <location>
        <begin position="104"/>
        <end position="303"/>
    </location>
</feature>
<evidence type="ECO:0000256" key="2">
    <source>
        <dbReference type="HAMAP-Rule" id="MF_01212"/>
    </source>
</evidence>
<sequence>MEQAEQEDAIGVVDQEHAGAAASVRSIGHARTLDGYARTPMTRYTEQDTARWAPEPPKRRERTPFERDRARVLHSAALRRLAAKTQVVEPAAGDQRGQHSPRTRLTHSLECAQIGRELGKAFGCDPDLVEVACLSHDLGHPPFGHNGETALDEVAAACGGFEGNAQSLRLLTRLEAKSFAPDGRSVGLNLTRAALDAAMKYPWPRRTPVGDGAKYGVYEDDRRVFAWLRDGAPGSEPDAASEDGEGPESAGESDAASGVGAEGRGARGAGEERERPSDTRPAGGARLCFEAQVMDWADDVAYSVHDLEDGLHAGHIRLERLADPAERRAVCELTARLYCEAGVAELEERFTELLAEPYWPRAYDGTLRAAAALKNLTSELIGRFCRATERATHEAYGTGPLTRYAADLVVPRGRRLECALLKGVAARYVMGRADHGALQARQRELIAELADAVARQAPRVLDPVFRGFYAEAADDRARLRVVVDQLASLTDTSALAWHRELLG</sequence>
<dbReference type="SUPFAM" id="SSF109604">
    <property type="entry name" value="HD-domain/PDEase-like"/>
    <property type="match status" value="1"/>
</dbReference>
<dbReference type="PANTHER" id="PTHR11373">
    <property type="entry name" value="DEOXYNUCLEOSIDE TRIPHOSPHATE TRIPHOSPHOHYDROLASE"/>
    <property type="match status" value="1"/>
</dbReference>
<protein>
    <recommendedName>
        <fullName evidence="2">Deoxyguanosinetriphosphate triphosphohydrolase-like protein</fullName>
    </recommendedName>
</protein>
<proteinExistence type="inferred from homology"/>
<feature type="region of interest" description="Disordered" evidence="3">
    <location>
        <begin position="38"/>
        <end position="64"/>
    </location>
</feature>
<feature type="region of interest" description="Disordered" evidence="3">
    <location>
        <begin position="229"/>
        <end position="284"/>
    </location>
</feature>
<keyword evidence="1 2" id="KW-0378">Hydrolase</keyword>
<dbReference type="NCBIfam" id="TIGR01353">
    <property type="entry name" value="dGTP_triPase"/>
    <property type="match status" value="1"/>
</dbReference>
<keyword evidence="6" id="KW-1185">Reference proteome</keyword>
<evidence type="ECO:0000313" key="6">
    <source>
        <dbReference type="Proteomes" id="UP001500212"/>
    </source>
</evidence>
<evidence type="ECO:0000256" key="1">
    <source>
        <dbReference type="ARBA" id="ARBA00022801"/>
    </source>
</evidence>
<name>A0ABP8TU75_9ACTN</name>
<evidence type="ECO:0000313" key="5">
    <source>
        <dbReference type="EMBL" id="GAA4614176.1"/>
    </source>
</evidence>
<dbReference type="Pfam" id="PF13286">
    <property type="entry name" value="HD_assoc"/>
    <property type="match status" value="1"/>
</dbReference>
<dbReference type="Pfam" id="PF01966">
    <property type="entry name" value="HD"/>
    <property type="match status" value="1"/>
</dbReference>
<dbReference type="InterPro" id="IPR006261">
    <property type="entry name" value="dGTPase"/>
</dbReference>
<comment type="caution">
    <text evidence="5">The sequence shown here is derived from an EMBL/GenBank/DDBJ whole genome shotgun (WGS) entry which is preliminary data.</text>
</comment>
<dbReference type="InterPro" id="IPR050135">
    <property type="entry name" value="dGTPase-like"/>
</dbReference>
<dbReference type="SMART" id="SM00471">
    <property type="entry name" value="HDc"/>
    <property type="match status" value="1"/>
</dbReference>
<evidence type="ECO:0000256" key="3">
    <source>
        <dbReference type="SAM" id="MobiDB-lite"/>
    </source>
</evidence>
<dbReference type="PROSITE" id="PS51831">
    <property type="entry name" value="HD"/>
    <property type="match status" value="1"/>
</dbReference>
<dbReference type="CDD" id="cd00077">
    <property type="entry name" value="HDc"/>
    <property type="match status" value="1"/>
</dbReference>
<dbReference type="Proteomes" id="UP001500212">
    <property type="component" value="Unassembled WGS sequence"/>
</dbReference>
<accession>A0ABP8TU75</accession>
<dbReference type="InterPro" id="IPR026875">
    <property type="entry name" value="PHydrolase_assoc_dom"/>
</dbReference>
<organism evidence="5 6">
    <name type="scientific">Actinoallomurus liliacearum</name>
    <dbReference type="NCBI Taxonomy" id="1080073"/>
    <lineage>
        <taxon>Bacteria</taxon>
        <taxon>Bacillati</taxon>
        <taxon>Actinomycetota</taxon>
        <taxon>Actinomycetes</taxon>
        <taxon>Streptosporangiales</taxon>
        <taxon>Thermomonosporaceae</taxon>
        <taxon>Actinoallomurus</taxon>
    </lineage>
</organism>
<dbReference type="InterPro" id="IPR003607">
    <property type="entry name" value="HD/PDEase_dom"/>
</dbReference>
<dbReference type="InterPro" id="IPR006674">
    <property type="entry name" value="HD_domain"/>
</dbReference>
<feature type="compositionally biased region" description="Basic and acidic residues" evidence="3">
    <location>
        <begin position="269"/>
        <end position="278"/>
    </location>
</feature>